<sequence>MTTDPDQQHSPDGSHSTEVGPKSFKFVGPYDWAIYTQDGTLTSDWAMDKDSYSEAETGATPSGRAFAKNPAAGPSQDVTLNVAHLSNNPTASNTSPVHRSAFKNAREVFEGLKDNWEQPFNRFLETSLKYYGEEENAEKERHEVKEMLFDEMWCVFSTLEKRCDFLETGIVKMAKAIKDREQKKTAADVEGDKKAT</sequence>
<comment type="caution">
    <text evidence="2">The sequence shown here is derived from an EMBL/GenBank/DDBJ whole genome shotgun (WGS) entry which is preliminary data.</text>
</comment>
<dbReference type="OrthoDB" id="3561790at2759"/>
<keyword evidence="3" id="KW-1185">Reference proteome</keyword>
<feature type="region of interest" description="Disordered" evidence="1">
    <location>
        <begin position="1"/>
        <end position="23"/>
    </location>
</feature>
<feature type="region of interest" description="Disordered" evidence="1">
    <location>
        <begin position="51"/>
        <end position="74"/>
    </location>
</feature>
<proteinExistence type="predicted"/>
<evidence type="ECO:0000313" key="3">
    <source>
        <dbReference type="Proteomes" id="UP000664132"/>
    </source>
</evidence>
<evidence type="ECO:0000256" key="1">
    <source>
        <dbReference type="SAM" id="MobiDB-lite"/>
    </source>
</evidence>
<feature type="compositionally biased region" description="Polar residues" evidence="1">
    <location>
        <begin position="1"/>
        <end position="17"/>
    </location>
</feature>
<dbReference type="Proteomes" id="UP000664132">
    <property type="component" value="Unassembled WGS sequence"/>
</dbReference>
<dbReference type="EMBL" id="JAFJYH010000108">
    <property type="protein sequence ID" value="KAG4419299.1"/>
    <property type="molecule type" value="Genomic_DNA"/>
</dbReference>
<organism evidence="2 3">
    <name type="scientific">Cadophora malorum</name>
    <dbReference type="NCBI Taxonomy" id="108018"/>
    <lineage>
        <taxon>Eukaryota</taxon>
        <taxon>Fungi</taxon>
        <taxon>Dikarya</taxon>
        <taxon>Ascomycota</taxon>
        <taxon>Pezizomycotina</taxon>
        <taxon>Leotiomycetes</taxon>
        <taxon>Helotiales</taxon>
        <taxon>Ploettnerulaceae</taxon>
        <taxon>Cadophora</taxon>
    </lineage>
</organism>
<dbReference type="AlphaFoldDB" id="A0A8H7TCZ8"/>
<evidence type="ECO:0000313" key="2">
    <source>
        <dbReference type="EMBL" id="KAG4419299.1"/>
    </source>
</evidence>
<accession>A0A8H7TCZ8</accession>
<name>A0A8H7TCZ8_9HELO</name>
<reference evidence="2" key="1">
    <citation type="submission" date="2021-02" db="EMBL/GenBank/DDBJ databases">
        <title>Genome sequence Cadophora malorum strain M34.</title>
        <authorList>
            <person name="Stefanovic E."/>
            <person name="Vu D."/>
            <person name="Scully C."/>
            <person name="Dijksterhuis J."/>
            <person name="Roader J."/>
            <person name="Houbraken J."/>
        </authorList>
    </citation>
    <scope>NUCLEOTIDE SEQUENCE</scope>
    <source>
        <strain evidence="2">M34</strain>
    </source>
</reference>
<gene>
    <name evidence="2" type="ORF">IFR04_007533</name>
</gene>
<protein>
    <submittedName>
        <fullName evidence="2">Uncharacterized protein</fullName>
    </submittedName>
</protein>